<dbReference type="PROSITE" id="PS00022">
    <property type="entry name" value="EGF_1"/>
    <property type="match status" value="1"/>
</dbReference>
<dbReference type="Gene3D" id="2.10.25.10">
    <property type="entry name" value="Laminin"/>
    <property type="match status" value="1"/>
</dbReference>
<dbReference type="Proteomes" id="UP000030758">
    <property type="component" value="Unassembled WGS sequence"/>
</dbReference>
<dbReference type="AlphaFoldDB" id="A0A085MQF9"/>
<feature type="non-terminal residue" evidence="4">
    <location>
        <position position="96"/>
    </location>
</feature>
<keyword evidence="1" id="KW-1015">Disulfide bond</keyword>
<keyword evidence="2" id="KW-1133">Transmembrane helix</keyword>
<evidence type="ECO:0000313" key="4">
    <source>
        <dbReference type="EMBL" id="KFD59455.1"/>
    </source>
</evidence>
<name>A0A085MQF9_9BILA</name>
<gene>
    <name evidence="4" type="ORF">M514_28366</name>
</gene>
<evidence type="ECO:0000259" key="3">
    <source>
        <dbReference type="PROSITE" id="PS50026"/>
    </source>
</evidence>
<dbReference type="SUPFAM" id="SSF57196">
    <property type="entry name" value="EGF/Laminin"/>
    <property type="match status" value="1"/>
</dbReference>
<sequence length="96" mass="10724">CDEDTCHGRGDCANITHLRSFKCHCYKNFTGTRCERMAQLPQGEVSVVEIDPGLRVWLIVVVVLIVLLVLLFIRATYTARESFIAPNTLNVPSGCK</sequence>
<dbReference type="EMBL" id="KL367932">
    <property type="protein sequence ID" value="KFD59455.1"/>
    <property type="molecule type" value="Genomic_DNA"/>
</dbReference>
<evidence type="ECO:0000256" key="1">
    <source>
        <dbReference type="PROSITE-ProRule" id="PRU00076"/>
    </source>
</evidence>
<keyword evidence="2" id="KW-0472">Membrane</keyword>
<dbReference type="PROSITE" id="PS50026">
    <property type="entry name" value="EGF_3"/>
    <property type="match status" value="1"/>
</dbReference>
<reference evidence="4" key="1">
    <citation type="journal article" date="2014" name="Nat. Genet.">
        <title>Genome and transcriptome of the porcine whipworm Trichuris suis.</title>
        <authorList>
            <person name="Jex A.R."/>
            <person name="Nejsum P."/>
            <person name="Schwarz E.M."/>
            <person name="Hu L."/>
            <person name="Young N.D."/>
            <person name="Hall R.S."/>
            <person name="Korhonen P.K."/>
            <person name="Liao S."/>
            <person name="Thamsborg S."/>
            <person name="Xia J."/>
            <person name="Xu P."/>
            <person name="Wang S."/>
            <person name="Scheerlinck J.P."/>
            <person name="Hofmann A."/>
            <person name="Sternberg P.W."/>
            <person name="Wang J."/>
            <person name="Gasser R.B."/>
        </authorList>
    </citation>
    <scope>NUCLEOTIDE SEQUENCE [LARGE SCALE GENOMIC DNA]</scope>
    <source>
        <strain evidence="4">DCEP-RM93F</strain>
    </source>
</reference>
<organism evidence="4">
    <name type="scientific">Trichuris suis</name>
    <name type="common">pig whipworm</name>
    <dbReference type="NCBI Taxonomy" id="68888"/>
    <lineage>
        <taxon>Eukaryota</taxon>
        <taxon>Metazoa</taxon>
        <taxon>Ecdysozoa</taxon>
        <taxon>Nematoda</taxon>
        <taxon>Enoplea</taxon>
        <taxon>Dorylaimia</taxon>
        <taxon>Trichinellida</taxon>
        <taxon>Trichuridae</taxon>
        <taxon>Trichuris</taxon>
    </lineage>
</organism>
<feature type="transmembrane region" description="Helical" evidence="2">
    <location>
        <begin position="54"/>
        <end position="73"/>
    </location>
</feature>
<feature type="domain" description="EGF-like" evidence="3">
    <location>
        <begin position="1"/>
        <end position="35"/>
    </location>
</feature>
<evidence type="ECO:0000256" key="2">
    <source>
        <dbReference type="SAM" id="Phobius"/>
    </source>
</evidence>
<keyword evidence="2" id="KW-0812">Transmembrane</keyword>
<keyword evidence="1" id="KW-0245">EGF-like domain</keyword>
<feature type="disulfide bond" evidence="1">
    <location>
        <begin position="6"/>
        <end position="23"/>
    </location>
</feature>
<feature type="non-terminal residue" evidence="4">
    <location>
        <position position="1"/>
    </location>
</feature>
<proteinExistence type="predicted"/>
<feature type="disulfide bond" evidence="1">
    <location>
        <begin position="25"/>
        <end position="34"/>
    </location>
</feature>
<dbReference type="InterPro" id="IPR000742">
    <property type="entry name" value="EGF"/>
</dbReference>
<accession>A0A085MQF9</accession>
<protein>
    <recommendedName>
        <fullName evidence="3">EGF-like domain-containing protein</fullName>
    </recommendedName>
</protein>
<comment type="caution">
    <text evidence="1">Lacks conserved residue(s) required for the propagation of feature annotation.</text>
</comment>